<proteinExistence type="inferred from homology"/>
<evidence type="ECO:0000259" key="8">
    <source>
        <dbReference type="PROSITE" id="PS50893"/>
    </source>
</evidence>
<gene>
    <name evidence="9" type="ORF">ACFOSU_09075</name>
</gene>
<dbReference type="InterPro" id="IPR017871">
    <property type="entry name" value="ABC_transporter-like_CS"/>
</dbReference>
<accession>A0ABV7EMU7</accession>
<evidence type="ECO:0000256" key="7">
    <source>
        <dbReference type="ARBA" id="ARBA00023136"/>
    </source>
</evidence>
<evidence type="ECO:0000256" key="5">
    <source>
        <dbReference type="ARBA" id="ARBA00022741"/>
    </source>
</evidence>
<comment type="subcellular location">
    <subcellularLocation>
        <location evidence="1">Cell inner membrane</location>
        <topology evidence="1">Peripheral membrane protein</topology>
    </subcellularLocation>
</comment>
<evidence type="ECO:0000256" key="2">
    <source>
        <dbReference type="ARBA" id="ARBA00005417"/>
    </source>
</evidence>
<dbReference type="Proteomes" id="UP001595462">
    <property type="component" value="Unassembled WGS sequence"/>
</dbReference>
<dbReference type="InterPro" id="IPR027417">
    <property type="entry name" value="P-loop_NTPase"/>
</dbReference>
<dbReference type="Gene3D" id="3.40.50.300">
    <property type="entry name" value="P-loop containing nucleotide triphosphate hydrolases"/>
    <property type="match status" value="1"/>
</dbReference>
<evidence type="ECO:0000313" key="10">
    <source>
        <dbReference type="Proteomes" id="UP001595462"/>
    </source>
</evidence>
<dbReference type="RefSeq" id="WP_380689233.1">
    <property type="nucleotide sequence ID" value="NZ_JBHRSS010000003.1"/>
</dbReference>
<dbReference type="InterPro" id="IPR050388">
    <property type="entry name" value="ABC_Ni/Peptide_Import"/>
</dbReference>
<dbReference type="CDD" id="cd03257">
    <property type="entry name" value="ABC_NikE_OppD_transporters"/>
    <property type="match status" value="1"/>
</dbReference>
<keyword evidence="10" id="KW-1185">Reference proteome</keyword>
<reference evidence="10" key="1">
    <citation type="journal article" date="2019" name="Int. J. Syst. Evol. Microbiol.">
        <title>The Global Catalogue of Microorganisms (GCM) 10K type strain sequencing project: providing services to taxonomists for standard genome sequencing and annotation.</title>
        <authorList>
            <consortium name="The Broad Institute Genomics Platform"/>
            <consortium name="The Broad Institute Genome Sequencing Center for Infectious Disease"/>
            <person name="Wu L."/>
            <person name="Ma J."/>
        </authorList>
    </citation>
    <scope>NUCLEOTIDE SEQUENCE [LARGE SCALE GENOMIC DNA]</scope>
    <source>
        <strain evidence="10">KCTC 52640</strain>
    </source>
</reference>
<dbReference type="EMBL" id="JBHRSS010000003">
    <property type="protein sequence ID" value="MFC3104043.1"/>
    <property type="molecule type" value="Genomic_DNA"/>
</dbReference>
<dbReference type="PANTHER" id="PTHR43297">
    <property type="entry name" value="OLIGOPEPTIDE TRANSPORT ATP-BINDING PROTEIN APPD"/>
    <property type="match status" value="1"/>
</dbReference>
<dbReference type="GO" id="GO:0005524">
    <property type="term" value="F:ATP binding"/>
    <property type="evidence" value="ECO:0007669"/>
    <property type="project" value="UniProtKB-KW"/>
</dbReference>
<sequence>MLLDVQNLKVSFDTPDGVVEAVRGLDFTLAEGESLGIVGESGSGKSQSVLALMGLLAANARVTGSARLHADSGPIELIGARSRTLNRVRGARIAMIFQDPMTALNPHLRIATQMTEVLTRHRGLGRRAAHAAAVAMLDAVRIPDAARRIRYFPHQFSGGMRQRVMIAMSLACEPDILIADEPTTALDVTVQADILDLMAELRTRTRTALLLITHDLGVVAGQCERMLVMRRGEIVERGAIGPVFAGPSHDYTRALLAAVPRLDGPRPAPRG</sequence>
<comment type="similarity">
    <text evidence="2">Belongs to the ABC transporter superfamily.</text>
</comment>
<dbReference type="PROSITE" id="PS50893">
    <property type="entry name" value="ABC_TRANSPORTER_2"/>
    <property type="match status" value="1"/>
</dbReference>
<dbReference type="Pfam" id="PF00005">
    <property type="entry name" value="ABC_tran"/>
    <property type="match status" value="1"/>
</dbReference>
<keyword evidence="5" id="KW-0547">Nucleotide-binding</keyword>
<keyword evidence="3" id="KW-0813">Transport</keyword>
<dbReference type="SUPFAM" id="SSF52540">
    <property type="entry name" value="P-loop containing nucleoside triphosphate hydrolases"/>
    <property type="match status" value="1"/>
</dbReference>
<evidence type="ECO:0000256" key="6">
    <source>
        <dbReference type="ARBA" id="ARBA00022840"/>
    </source>
</evidence>
<evidence type="ECO:0000313" key="9">
    <source>
        <dbReference type="EMBL" id="MFC3104043.1"/>
    </source>
</evidence>
<evidence type="ECO:0000256" key="1">
    <source>
        <dbReference type="ARBA" id="ARBA00004417"/>
    </source>
</evidence>
<organism evidence="9 10">
    <name type="scientific">Salinisphaera aquimarina</name>
    <dbReference type="NCBI Taxonomy" id="2094031"/>
    <lineage>
        <taxon>Bacteria</taxon>
        <taxon>Pseudomonadati</taxon>
        <taxon>Pseudomonadota</taxon>
        <taxon>Gammaproteobacteria</taxon>
        <taxon>Salinisphaerales</taxon>
        <taxon>Salinisphaeraceae</taxon>
        <taxon>Salinisphaera</taxon>
    </lineage>
</organism>
<comment type="caution">
    <text evidence="9">The sequence shown here is derived from an EMBL/GenBank/DDBJ whole genome shotgun (WGS) entry which is preliminary data.</text>
</comment>
<dbReference type="SMART" id="SM00382">
    <property type="entry name" value="AAA"/>
    <property type="match status" value="1"/>
</dbReference>
<keyword evidence="4" id="KW-1003">Cell membrane</keyword>
<name>A0ABV7EMU7_9GAMM</name>
<dbReference type="InterPro" id="IPR003439">
    <property type="entry name" value="ABC_transporter-like_ATP-bd"/>
</dbReference>
<evidence type="ECO:0000256" key="3">
    <source>
        <dbReference type="ARBA" id="ARBA00022448"/>
    </source>
</evidence>
<keyword evidence="7" id="KW-0472">Membrane</keyword>
<protein>
    <submittedName>
        <fullName evidence="9">ABC transporter ATP-binding protein</fullName>
    </submittedName>
</protein>
<evidence type="ECO:0000256" key="4">
    <source>
        <dbReference type="ARBA" id="ARBA00022475"/>
    </source>
</evidence>
<dbReference type="InterPro" id="IPR003593">
    <property type="entry name" value="AAA+_ATPase"/>
</dbReference>
<dbReference type="PANTHER" id="PTHR43297:SF7">
    <property type="entry name" value="D,D-DIPEPTIDE TRANSPORT ATP-BINDING PROTEIN DDPD-RELATED"/>
    <property type="match status" value="1"/>
</dbReference>
<feature type="domain" description="ABC transporter" evidence="8">
    <location>
        <begin position="3"/>
        <end position="256"/>
    </location>
</feature>
<dbReference type="PROSITE" id="PS00211">
    <property type="entry name" value="ABC_TRANSPORTER_1"/>
    <property type="match status" value="1"/>
</dbReference>
<keyword evidence="6 9" id="KW-0067">ATP-binding</keyword>